<keyword evidence="2" id="KW-1185">Reference proteome</keyword>
<organism evidence="1 2">
    <name type="scientific">Choristoneura fumiferana</name>
    <name type="common">Spruce budworm moth</name>
    <name type="synonym">Archips fumiferana</name>
    <dbReference type="NCBI Taxonomy" id="7141"/>
    <lineage>
        <taxon>Eukaryota</taxon>
        <taxon>Metazoa</taxon>
        <taxon>Ecdysozoa</taxon>
        <taxon>Arthropoda</taxon>
        <taxon>Hexapoda</taxon>
        <taxon>Insecta</taxon>
        <taxon>Pterygota</taxon>
        <taxon>Neoptera</taxon>
        <taxon>Endopterygota</taxon>
        <taxon>Lepidoptera</taxon>
        <taxon>Glossata</taxon>
        <taxon>Ditrysia</taxon>
        <taxon>Tortricoidea</taxon>
        <taxon>Tortricidae</taxon>
        <taxon>Tortricinae</taxon>
        <taxon>Choristoneura</taxon>
    </lineage>
</organism>
<evidence type="ECO:0000313" key="2">
    <source>
        <dbReference type="Proteomes" id="UP001064048"/>
    </source>
</evidence>
<dbReference type="Proteomes" id="UP001064048">
    <property type="component" value="Chromosome 19"/>
</dbReference>
<evidence type="ECO:0000313" key="1">
    <source>
        <dbReference type="EMBL" id="KAI8425667.1"/>
    </source>
</evidence>
<gene>
    <name evidence="1" type="ORF">MSG28_011478</name>
</gene>
<accession>A0ACC0JND5</accession>
<reference evidence="1 2" key="1">
    <citation type="journal article" date="2022" name="Genome Biol. Evol.">
        <title>The Spruce Budworm Genome: Reconstructing the Evolutionary History of Antifreeze Proteins.</title>
        <authorList>
            <person name="Beliveau C."/>
            <person name="Gagne P."/>
            <person name="Picq S."/>
            <person name="Vernygora O."/>
            <person name="Keeling C.I."/>
            <person name="Pinkney K."/>
            <person name="Doucet D."/>
            <person name="Wen F."/>
            <person name="Johnston J.S."/>
            <person name="Maaroufi H."/>
            <person name="Boyle B."/>
            <person name="Laroche J."/>
            <person name="Dewar K."/>
            <person name="Juretic N."/>
            <person name="Blackburn G."/>
            <person name="Nisole A."/>
            <person name="Brunet B."/>
            <person name="Brandao M."/>
            <person name="Lumley L."/>
            <person name="Duan J."/>
            <person name="Quan G."/>
            <person name="Lucarotti C.J."/>
            <person name="Roe A.D."/>
            <person name="Sperling F.A.H."/>
            <person name="Levesque R.C."/>
            <person name="Cusson M."/>
        </authorList>
    </citation>
    <scope>NUCLEOTIDE SEQUENCE [LARGE SCALE GENOMIC DNA]</scope>
    <source>
        <strain evidence="1">Glfc:IPQL:Cfum</strain>
    </source>
</reference>
<sequence length="448" mass="50143">MYKQAIVTFASSLLCLSGGLTIGISAVLLPKLEEDEEFYWTKEYGSWIASIAPISSIFSCLCIGSLLDRFGRKSAHIMLSFPFIIGWLCMAFANDFYVMMVGRFFTGFSFGAVRSTSIIYLGEISDPKYRGIILLCPTLAMNFGVLLSHVIGYLTNWRTALLICIFPNVIQLVLIFFLKESPYWLISKGRVNEAIECFRWFRGMGARSENELHLIIEKQKSKGAGLTIRELLKIVFSGSFGRPIVTLFFVFLAMQFSGINVFPFYANDLVVTMFDEKIDTFLVMMIIDLIRVGVCVLICLIGKVMHRRASFLYCTYATVILLFLLVVVRFYEKAVPYKWIPLSLVLFYNGVASVVVSIGWSFIAELFPNNVRGLGSGLAGAISYCLLSSSVKVTPDLLARGEPAMYGTFAIVTLISSVILYSLLPETHGKTLQAIEDSYNNKDRTTTL</sequence>
<protein>
    <submittedName>
        <fullName evidence="1">Uncharacterized protein</fullName>
    </submittedName>
</protein>
<name>A0ACC0JND5_CHOFU</name>
<proteinExistence type="predicted"/>
<dbReference type="EMBL" id="CM046119">
    <property type="protein sequence ID" value="KAI8425667.1"/>
    <property type="molecule type" value="Genomic_DNA"/>
</dbReference>
<comment type="caution">
    <text evidence="1">The sequence shown here is derived from an EMBL/GenBank/DDBJ whole genome shotgun (WGS) entry which is preliminary data.</text>
</comment>